<proteinExistence type="predicted"/>
<dbReference type="PROSITE" id="PS50977">
    <property type="entry name" value="HTH_TETR_2"/>
    <property type="match status" value="1"/>
</dbReference>
<accession>A0A7K0CSD8</accession>
<sequence>MTQTVPVRSLTAKGERTRAKIVDAAADLMFRDGVAGTTVEDLCAAAGVGRSQVYHYFDDKTELVRAVIERQAELVFGGQEPHLAHVEGWESWEAWRDFVVGTQRRAGCVGGCPLGSLASELADEDELTRGILVLSFGRWEGAFRDGVRRMQDLGLVRADADPAGLATTLLATLQGGLLLCQVAKDVAPLEAALNGAIGYLRSFA</sequence>
<feature type="domain" description="HTH tetR-type" evidence="5">
    <location>
        <begin position="15"/>
        <end position="75"/>
    </location>
</feature>
<dbReference type="Pfam" id="PF00440">
    <property type="entry name" value="TetR_N"/>
    <property type="match status" value="1"/>
</dbReference>
<dbReference type="OrthoDB" id="3827407at2"/>
<comment type="caution">
    <text evidence="6">The sequence shown here is derived from an EMBL/GenBank/DDBJ whole genome shotgun (WGS) entry which is preliminary data.</text>
</comment>
<feature type="DNA-binding region" description="H-T-H motif" evidence="4">
    <location>
        <begin position="38"/>
        <end position="57"/>
    </location>
</feature>
<dbReference type="SUPFAM" id="SSF46689">
    <property type="entry name" value="Homeodomain-like"/>
    <property type="match status" value="1"/>
</dbReference>
<dbReference type="InterPro" id="IPR009057">
    <property type="entry name" value="Homeodomain-like_sf"/>
</dbReference>
<gene>
    <name evidence="6" type="primary">yxaF_4</name>
    <name evidence="6" type="ORF">SRB5_65880</name>
</gene>
<evidence type="ECO:0000256" key="3">
    <source>
        <dbReference type="ARBA" id="ARBA00023163"/>
    </source>
</evidence>
<dbReference type="Pfam" id="PF16925">
    <property type="entry name" value="TetR_C_13"/>
    <property type="match status" value="1"/>
</dbReference>
<evidence type="ECO:0000259" key="5">
    <source>
        <dbReference type="PROSITE" id="PS50977"/>
    </source>
</evidence>
<keyword evidence="1" id="KW-0805">Transcription regulation</keyword>
<evidence type="ECO:0000256" key="2">
    <source>
        <dbReference type="ARBA" id="ARBA00023125"/>
    </source>
</evidence>
<evidence type="ECO:0000313" key="6">
    <source>
        <dbReference type="EMBL" id="MQY16389.1"/>
    </source>
</evidence>
<dbReference type="PANTHER" id="PTHR47506">
    <property type="entry name" value="TRANSCRIPTIONAL REGULATORY PROTEIN"/>
    <property type="match status" value="1"/>
</dbReference>
<dbReference type="InterPro" id="IPR001647">
    <property type="entry name" value="HTH_TetR"/>
</dbReference>
<dbReference type="PRINTS" id="PR00455">
    <property type="entry name" value="HTHTETR"/>
</dbReference>
<name>A0A7K0CSD8_9ACTN</name>
<keyword evidence="3" id="KW-0804">Transcription</keyword>
<dbReference type="GO" id="GO:0003677">
    <property type="term" value="F:DNA binding"/>
    <property type="evidence" value="ECO:0007669"/>
    <property type="project" value="UniProtKB-UniRule"/>
</dbReference>
<dbReference type="PANTHER" id="PTHR47506:SF1">
    <property type="entry name" value="HTH-TYPE TRANSCRIPTIONAL REGULATOR YJDC"/>
    <property type="match status" value="1"/>
</dbReference>
<protein>
    <submittedName>
        <fullName evidence="6">Putative HTH-type transcriptional regulator YxaF</fullName>
    </submittedName>
</protein>
<dbReference type="EMBL" id="WEGJ01000054">
    <property type="protein sequence ID" value="MQY16389.1"/>
    <property type="molecule type" value="Genomic_DNA"/>
</dbReference>
<dbReference type="Proteomes" id="UP000466345">
    <property type="component" value="Unassembled WGS sequence"/>
</dbReference>
<keyword evidence="2 4" id="KW-0238">DNA-binding</keyword>
<dbReference type="InterPro" id="IPR011075">
    <property type="entry name" value="TetR_C"/>
</dbReference>
<dbReference type="Gene3D" id="1.10.357.10">
    <property type="entry name" value="Tetracycline Repressor, domain 2"/>
    <property type="match status" value="1"/>
</dbReference>
<dbReference type="SUPFAM" id="SSF48498">
    <property type="entry name" value="Tetracyclin repressor-like, C-terminal domain"/>
    <property type="match status" value="1"/>
</dbReference>
<keyword evidence="7" id="KW-1185">Reference proteome</keyword>
<dbReference type="InterPro" id="IPR036271">
    <property type="entry name" value="Tet_transcr_reg_TetR-rel_C_sf"/>
</dbReference>
<evidence type="ECO:0000256" key="1">
    <source>
        <dbReference type="ARBA" id="ARBA00023015"/>
    </source>
</evidence>
<evidence type="ECO:0000313" key="7">
    <source>
        <dbReference type="Proteomes" id="UP000466345"/>
    </source>
</evidence>
<dbReference type="RefSeq" id="WP_153457166.1">
    <property type="nucleotide sequence ID" value="NZ_WEGJ01000054.1"/>
</dbReference>
<organism evidence="6 7">
    <name type="scientific">Streptomyces smaragdinus</name>
    <dbReference type="NCBI Taxonomy" id="2585196"/>
    <lineage>
        <taxon>Bacteria</taxon>
        <taxon>Bacillati</taxon>
        <taxon>Actinomycetota</taxon>
        <taxon>Actinomycetes</taxon>
        <taxon>Kitasatosporales</taxon>
        <taxon>Streptomycetaceae</taxon>
        <taxon>Streptomyces</taxon>
    </lineage>
</organism>
<dbReference type="AlphaFoldDB" id="A0A7K0CSD8"/>
<reference evidence="6 7" key="1">
    <citation type="submission" date="2019-10" db="EMBL/GenBank/DDBJ databases">
        <title>Streptomyces smaragdinus sp. nov. and Streptomyces fabii sp. nov., isolated from the gut of fungus growing-termite Macrotermes natalensis.</title>
        <authorList>
            <person name="Schwitalla J."/>
            <person name="Benndorf R."/>
            <person name="Martin K."/>
            <person name="De Beer W."/>
            <person name="Kaster A.-K."/>
            <person name="Vollmers J."/>
            <person name="Poulsen M."/>
            <person name="Beemelmanns C."/>
        </authorList>
    </citation>
    <scope>NUCLEOTIDE SEQUENCE [LARGE SCALE GENOMIC DNA]</scope>
    <source>
        <strain evidence="6 7">RB5</strain>
    </source>
</reference>
<evidence type="ECO:0000256" key="4">
    <source>
        <dbReference type="PROSITE-ProRule" id="PRU00335"/>
    </source>
</evidence>